<evidence type="ECO:0000313" key="14">
    <source>
        <dbReference type="Proteomes" id="UP000199595"/>
    </source>
</evidence>
<evidence type="ECO:0000313" key="13">
    <source>
        <dbReference type="EMBL" id="SDX26862.1"/>
    </source>
</evidence>
<dbReference type="Gene3D" id="3.90.870.10">
    <property type="entry name" value="DHBP synthase"/>
    <property type="match status" value="1"/>
</dbReference>
<gene>
    <name evidence="13" type="ORF">SAMN05444411_10478</name>
</gene>
<dbReference type="GO" id="GO:0006450">
    <property type="term" value="P:regulation of translational fidelity"/>
    <property type="evidence" value="ECO:0007669"/>
    <property type="project" value="TreeGrafter"/>
</dbReference>
<keyword evidence="6" id="KW-0819">tRNA processing</keyword>
<evidence type="ECO:0000256" key="1">
    <source>
        <dbReference type="ARBA" id="ARBA00004496"/>
    </source>
</evidence>
<dbReference type="Pfam" id="PF01300">
    <property type="entry name" value="Sua5_yciO_yrdC"/>
    <property type="match status" value="1"/>
</dbReference>
<comment type="catalytic activity">
    <reaction evidence="11">
        <text>L-threonine + hydrogencarbonate + ATP = L-threonylcarbamoyladenylate + diphosphate + H2O</text>
        <dbReference type="Rhea" id="RHEA:36407"/>
        <dbReference type="ChEBI" id="CHEBI:15377"/>
        <dbReference type="ChEBI" id="CHEBI:17544"/>
        <dbReference type="ChEBI" id="CHEBI:30616"/>
        <dbReference type="ChEBI" id="CHEBI:33019"/>
        <dbReference type="ChEBI" id="CHEBI:57926"/>
        <dbReference type="ChEBI" id="CHEBI:73682"/>
        <dbReference type="EC" id="2.7.7.87"/>
    </reaction>
</comment>
<keyword evidence="4" id="KW-0963">Cytoplasm</keyword>
<accession>A0A1H3AAV5</accession>
<dbReference type="Proteomes" id="UP000199595">
    <property type="component" value="Unassembled WGS sequence"/>
</dbReference>
<dbReference type="EC" id="2.7.7.87" evidence="3"/>
<dbReference type="GO" id="GO:0000049">
    <property type="term" value="F:tRNA binding"/>
    <property type="evidence" value="ECO:0007669"/>
    <property type="project" value="TreeGrafter"/>
</dbReference>
<dbReference type="PANTHER" id="PTHR17490:SF16">
    <property type="entry name" value="THREONYLCARBAMOYL-AMP SYNTHASE"/>
    <property type="match status" value="1"/>
</dbReference>
<sequence>MNVEILNSLKSLKNQEIILYPTDTVWGLGCDATSEKAVEKIFTLKQRSESKSLIILVSSIKMLQNYISNIPVAVLQLLKSVEKPTSIIYANPTGLAKNVIAADNTVAIRIPNNKFCKELIQQFGKPIVSTSANISGFETPKSFSEISETVLDSVHYVVNLQQEEKNEKSSTILKIEENGEITVLRP</sequence>
<dbReference type="GO" id="GO:0003725">
    <property type="term" value="F:double-stranded RNA binding"/>
    <property type="evidence" value="ECO:0007669"/>
    <property type="project" value="InterPro"/>
</dbReference>
<keyword evidence="5" id="KW-0808">Transferase</keyword>
<evidence type="ECO:0000259" key="12">
    <source>
        <dbReference type="PROSITE" id="PS51163"/>
    </source>
</evidence>
<dbReference type="SUPFAM" id="SSF55821">
    <property type="entry name" value="YrdC/RibB"/>
    <property type="match status" value="1"/>
</dbReference>
<dbReference type="PROSITE" id="PS51163">
    <property type="entry name" value="YRDC"/>
    <property type="match status" value="1"/>
</dbReference>
<evidence type="ECO:0000256" key="5">
    <source>
        <dbReference type="ARBA" id="ARBA00022679"/>
    </source>
</evidence>
<dbReference type="GO" id="GO:0005737">
    <property type="term" value="C:cytoplasm"/>
    <property type="evidence" value="ECO:0007669"/>
    <property type="project" value="UniProtKB-SubCell"/>
</dbReference>
<keyword evidence="14" id="KW-1185">Reference proteome</keyword>
<feature type="domain" description="YrdC-like" evidence="12">
    <location>
        <begin position="2"/>
        <end position="186"/>
    </location>
</feature>
<evidence type="ECO:0000256" key="3">
    <source>
        <dbReference type="ARBA" id="ARBA00012584"/>
    </source>
</evidence>
<dbReference type="AlphaFoldDB" id="A0A1H3AAV5"/>
<dbReference type="InterPro" id="IPR017945">
    <property type="entry name" value="DHBP_synth_RibB-like_a/b_dom"/>
</dbReference>
<keyword evidence="7" id="KW-0548">Nucleotidyltransferase</keyword>
<dbReference type="RefSeq" id="WP_090122860.1">
    <property type="nucleotide sequence ID" value="NZ_FNNJ01000004.1"/>
</dbReference>
<dbReference type="GO" id="GO:0061710">
    <property type="term" value="F:L-threonylcarbamoyladenylate synthase"/>
    <property type="evidence" value="ECO:0007669"/>
    <property type="project" value="UniProtKB-EC"/>
</dbReference>
<evidence type="ECO:0000256" key="8">
    <source>
        <dbReference type="ARBA" id="ARBA00022741"/>
    </source>
</evidence>
<dbReference type="EMBL" id="FNNJ01000004">
    <property type="protein sequence ID" value="SDX26862.1"/>
    <property type="molecule type" value="Genomic_DNA"/>
</dbReference>
<evidence type="ECO:0000256" key="7">
    <source>
        <dbReference type="ARBA" id="ARBA00022695"/>
    </source>
</evidence>
<evidence type="ECO:0000256" key="4">
    <source>
        <dbReference type="ARBA" id="ARBA00022490"/>
    </source>
</evidence>
<comment type="similarity">
    <text evidence="2">Belongs to the SUA5 family.</text>
</comment>
<dbReference type="STRING" id="762486.SAMN05444411_10478"/>
<evidence type="ECO:0000256" key="2">
    <source>
        <dbReference type="ARBA" id="ARBA00007663"/>
    </source>
</evidence>
<keyword evidence="9" id="KW-0067">ATP-binding</keyword>
<dbReference type="InterPro" id="IPR050156">
    <property type="entry name" value="TC-AMP_synthase_SUA5"/>
</dbReference>
<protein>
    <recommendedName>
        <fullName evidence="10">L-threonylcarbamoyladenylate synthase</fullName>
        <ecNumber evidence="3">2.7.7.87</ecNumber>
    </recommendedName>
    <alternativeName>
        <fullName evidence="10">L-threonylcarbamoyladenylate synthase</fullName>
    </alternativeName>
</protein>
<organism evidence="13 14">
    <name type="scientific">Lutibacter oricola</name>
    <dbReference type="NCBI Taxonomy" id="762486"/>
    <lineage>
        <taxon>Bacteria</taxon>
        <taxon>Pseudomonadati</taxon>
        <taxon>Bacteroidota</taxon>
        <taxon>Flavobacteriia</taxon>
        <taxon>Flavobacteriales</taxon>
        <taxon>Flavobacteriaceae</taxon>
        <taxon>Lutibacter</taxon>
    </lineage>
</organism>
<dbReference type="GO" id="GO:0008033">
    <property type="term" value="P:tRNA processing"/>
    <property type="evidence" value="ECO:0007669"/>
    <property type="project" value="UniProtKB-KW"/>
</dbReference>
<dbReference type="NCBIfam" id="TIGR00057">
    <property type="entry name" value="L-threonylcarbamoyladenylate synthase"/>
    <property type="match status" value="1"/>
</dbReference>
<evidence type="ECO:0000256" key="10">
    <source>
        <dbReference type="ARBA" id="ARBA00029774"/>
    </source>
</evidence>
<evidence type="ECO:0000256" key="9">
    <source>
        <dbReference type="ARBA" id="ARBA00022840"/>
    </source>
</evidence>
<dbReference type="PANTHER" id="PTHR17490">
    <property type="entry name" value="SUA5"/>
    <property type="match status" value="1"/>
</dbReference>
<evidence type="ECO:0000256" key="6">
    <source>
        <dbReference type="ARBA" id="ARBA00022694"/>
    </source>
</evidence>
<dbReference type="OrthoDB" id="9814580at2"/>
<keyword evidence="8" id="KW-0547">Nucleotide-binding</keyword>
<evidence type="ECO:0000256" key="11">
    <source>
        <dbReference type="ARBA" id="ARBA00048366"/>
    </source>
</evidence>
<reference evidence="14" key="1">
    <citation type="submission" date="2016-10" db="EMBL/GenBank/DDBJ databases">
        <authorList>
            <person name="Varghese N."/>
            <person name="Submissions S."/>
        </authorList>
    </citation>
    <scope>NUCLEOTIDE SEQUENCE [LARGE SCALE GENOMIC DNA]</scope>
    <source>
        <strain evidence="14">DSM 24956</strain>
    </source>
</reference>
<name>A0A1H3AAV5_9FLAO</name>
<dbReference type="GO" id="GO:0005524">
    <property type="term" value="F:ATP binding"/>
    <property type="evidence" value="ECO:0007669"/>
    <property type="project" value="UniProtKB-KW"/>
</dbReference>
<dbReference type="InterPro" id="IPR006070">
    <property type="entry name" value="Sua5-like_dom"/>
</dbReference>
<comment type="subcellular location">
    <subcellularLocation>
        <location evidence="1">Cytoplasm</location>
    </subcellularLocation>
</comment>
<proteinExistence type="inferred from homology"/>